<evidence type="ECO:0000256" key="13">
    <source>
        <dbReference type="RuleBase" id="RU368090"/>
    </source>
</evidence>
<keyword evidence="9 13" id="KW-0804">Transcription</keyword>
<name>A0A9P6KYV9_9MICR</name>
<gene>
    <name evidence="14" type="primary">gtf2h3</name>
    <name evidence="14" type="ORF">NGRA_1970</name>
</gene>
<dbReference type="GO" id="GO:0008270">
    <property type="term" value="F:zinc ion binding"/>
    <property type="evidence" value="ECO:0007669"/>
    <property type="project" value="UniProtKB-KW"/>
</dbReference>
<dbReference type="GO" id="GO:0006289">
    <property type="term" value="P:nucleotide-excision repair"/>
    <property type="evidence" value="ECO:0007669"/>
    <property type="project" value="UniProtKB-UniRule"/>
</dbReference>
<evidence type="ECO:0000256" key="10">
    <source>
        <dbReference type="ARBA" id="ARBA00023204"/>
    </source>
</evidence>
<comment type="similarity">
    <text evidence="2 13">Belongs to the TFB4 family.</text>
</comment>
<dbReference type="PANTHER" id="PTHR12831">
    <property type="entry name" value="TRANSCRIPTION INITIATION FACTOR IIH TFIIH , POLYPEPTIDE 3-RELATED"/>
    <property type="match status" value="1"/>
</dbReference>
<dbReference type="Proteomes" id="UP000740883">
    <property type="component" value="Unassembled WGS sequence"/>
</dbReference>
<evidence type="ECO:0000313" key="15">
    <source>
        <dbReference type="Proteomes" id="UP000740883"/>
    </source>
</evidence>
<keyword evidence="8 13" id="KW-0805">Transcription regulation</keyword>
<keyword evidence="7 13" id="KW-0862">Zinc</keyword>
<evidence type="ECO:0000256" key="3">
    <source>
        <dbReference type="ARBA" id="ARBA00021280"/>
    </source>
</evidence>
<organism evidence="14 15">
    <name type="scientific">Nosema granulosis</name>
    <dbReference type="NCBI Taxonomy" id="83296"/>
    <lineage>
        <taxon>Eukaryota</taxon>
        <taxon>Fungi</taxon>
        <taxon>Fungi incertae sedis</taxon>
        <taxon>Microsporidia</taxon>
        <taxon>Nosematidae</taxon>
        <taxon>Nosema</taxon>
    </lineage>
</organism>
<evidence type="ECO:0000256" key="9">
    <source>
        <dbReference type="ARBA" id="ARBA00023163"/>
    </source>
</evidence>
<comment type="subcellular location">
    <subcellularLocation>
        <location evidence="1 13">Nucleus</location>
    </subcellularLocation>
</comment>
<dbReference type="OrthoDB" id="17307at2759"/>
<comment type="subunit">
    <text evidence="13">Component of the 7-subunit TFIIH core complex composed of XPB/SSL2, XPD/RAD3, SSL1, TFB1, TFB2, TFB4 and TFB5, which is active in NER. The core complex associates with the 3-subunit CTD-kinase module TFIIK composed of CCL1, KIN28 and TFB3 to form the 10-subunit holoenzyme (holo-TFIIH) active in transcription.</text>
</comment>
<evidence type="ECO:0000256" key="6">
    <source>
        <dbReference type="ARBA" id="ARBA00022771"/>
    </source>
</evidence>
<evidence type="ECO:0000256" key="7">
    <source>
        <dbReference type="ARBA" id="ARBA00022833"/>
    </source>
</evidence>
<dbReference type="Pfam" id="PF03850">
    <property type="entry name" value="Tfb4"/>
    <property type="match status" value="1"/>
</dbReference>
<evidence type="ECO:0000256" key="2">
    <source>
        <dbReference type="ARBA" id="ARBA00005273"/>
    </source>
</evidence>
<dbReference type="InterPro" id="IPR036465">
    <property type="entry name" value="vWFA_dom_sf"/>
</dbReference>
<comment type="function">
    <text evidence="13">Component of the general transcription and DNA repair factor IIH (TFIIH) core complex, which is involved in general and transcription-coupled nucleotide excision repair (NER) of damaged DNA and, when complexed to TFIIK, in RNA transcription by RNA polymerase II. In NER, TFIIH acts by opening DNA around the lesion to allow the excision of the damaged oligonucleotide and its replacement by a new DNA fragment. In transcription, TFIIH has an essential role in transcription initiation. When the pre-initiation complex (PIC) has been established, TFIIH is required for promoter opening and promoter escape. Phosphorylation of the C-terminal tail (CTD) of the largest subunit of RNA polymerase II by the kinase module TFIIK controls the initiation of transcription.</text>
</comment>
<keyword evidence="15" id="KW-1185">Reference proteome</keyword>
<comment type="caution">
    <text evidence="14">The sequence shown here is derived from an EMBL/GenBank/DDBJ whole genome shotgun (WGS) entry which is preliminary data.</text>
</comment>
<dbReference type="InterPro" id="IPR004600">
    <property type="entry name" value="TFIIH_Tfb4/GTF2H3"/>
</dbReference>
<sequence length="209" mass="24356">MLLHLLVDFKKDNWSFVEKDLFNDLMVFLNTYRLSNLDNRIQIIQDLCAVWDSAEDSLLDIANIQNTFQVNDLGYILTKTKYEEVRILVFTLHKVDTQDYLKFLTCMYTAQRRGIRVDVFSLVPNPILKQCAAVTQGKYSDDEEDCLRFLLSTLGILKFPSLTEYLVRCYCHNKTLSLGLTCPICLAVYCKFVPVCKRCKSKFNFKKIK</sequence>
<evidence type="ECO:0000313" key="14">
    <source>
        <dbReference type="EMBL" id="KAF9762484.1"/>
    </source>
</evidence>
<dbReference type="GO" id="GO:0005675">
    <property type="term" value="C:transcription factor TFIIH holo complex"/>
    <property type="evidence" value="ECO:0007669"/>
    <property type="project" value="UniProtKB-UniRule"/>
</dbReference>
<reference evidence="14 15" key="1">
    <citation type="journal article" date="2020" name="Genome Biol. Evol.">
        <title>Comparative genomics of strictly vertically transmitted, feminizing microsporidia endosymbionts of amphipod crustaceans.</title>
        <authorList>
            <person name="Cormier A."/>
            <person name="Chebbi M.A."/>
            <person name="Giraud I."/>
            <person name="Wattier R."/>
            <person name="Teixeira M."/>
            <person name="Gilbert C."/>
            <person name="Rigaud T."/>
            <person name="Cordaux R."/>
        </authorList>
    </citation>
    <scope>NUCLEOTIDE SEQUENCE [LARGE SCALE GENOMIC DNA]</scope>
    <source>
        <strain evidence="14 15">Ou3-Ou53</strain>
    </source>
</reference>
<proteinExistence type="inferred from homology"/>
<evidence type="ECO:0000256" key="11">
    <source>
        <dbReference type="ARBA" id="ARBA00023242"/>
    </source>
</evidence>
<accession>A0A9P6KYV9</accession>
<dbReference type="PANTHER" id="PTHR12831:SF0">
    <property type="entry name" value="GENERAL TRANSCRIPTION FACTOR IIH SUBUNIT 3"/>
    <property type="match status" value="1"/>
</dbReference>
<evidence type="ECO:0000256" key="12">
    <source>
        <dbReference type="ARBA" id="ARBA00033341"/>
    </source>
</evidence>
<protein>
    <recommendedName>
        <fullName evidence="3 13">General transcription and DNA repair factor IIH subunit TFB4</fullName>
        <shortName evidence="13">TFIIH subunit TFB4</shortName>
    </recommendedName>
    <alternativeName>
        <fullName evidence="12 13">RNA polymerase II transcription factor B subunit 4</fullName>
    </alternativeName>
</protein>
<keyword evidence="4 13" id="KW-0479">Metal-binding</keyword>
<keyword evidence="6 13" id="KW-0863">Zinc-finger</keyword>
<dbReference type="GO" id="GO:0006355">
    <property type="term" value="P:regulation of DNA-templated transcription"/>
    <property type="evidence" value="ECO:0007669"/>
    <property type="project" value="InterPro"/>
</dbReference>
<evidence type="ECO:0000256" key="4">
    <source>
        <dbReference type="ARBA" id="ARBA00022723"/>
    </source>
</evidence>
<keyword evidence="11 13" id="KW-0539">Nucleus</keyword>
<dbReference type="Gene3D" id="3.40.50.410">
    <property type="entry name" value="von Willebrand factor, type A domain"/>
    <property type="match status" value="1"/>
</dbReference>
<keyword evidence="10 13" id="KW-0234">DNA repair</keyword>
<dbReference type="GO" id="GO:0000439">
    <property type="term" value="C:transcription factor TFIIH core complex"/>
    <property type="evidence" value="ECO:0007669"/>
    <property type="project" value="UniProtKB-UniRule"/>
</dbReference>
<evidence type="ECO:0000256" key="1">
    <source>
        <dbReference type="ARBA" id="ARBA00004123"/>
    </source>
</evidence>
<evidence type="ECO:0000256" key="8">
    <source>
        <dbReference type="ARBA" id="ARBA00023015"/>
    </source>
</evidence>
<dbReference type="AlphaFoldDB" id="A0A9P6KYV9"/>
<dbReference type="EMBL" id="SBJO01000161">
    <property type="protein sequence ID" value="KAF9762484.1"/>
    <property type="molecule type" value="Genomic_DNA"/>
</dbReference>
<evidence type="ECO:0000256" key="5">
    <source>
        <dbReference type="ARBA" id="ARBA00022763"/>
    </source>
</evidence>
<keyword evidence="5 13" id="KW-0227">DNA damage</keyword>